<dbReference type="PANTHER" id="PTHR11690:SF247">
    <property type="entry name" value="PICKPOCKET 23, ISOFORM C"/>
    <property type="match status" value="1"/>
</dbReference>
<evidence type="ECO:0000256" key="9">
    <source>
        <dbReference type="ARBA" id="ARBA00023136"/>
    </source>
</evidence>
<dbReference type="GeneID" id="117647257"/>
<dbReference type="Pfam" id="PF00858">
    <property type="entry name" value="ASC"/>
    <property type="match status" value="1"/>
</dbReference>
<reference evidence="15" key="1">
    <citation type="submission" date="2025-08" db="UniProtKB">
        <authorList>
            <consortium name="RefSeq"/>
        </authorList>
    </citation>
    <scope>IDENTIFICATION</scope>
    <source>
        <tissue evidence="15">Total insect</tissue>
    </source>
</reference>
<comment type="similarity">
    <text evidence="2 12">Belongs to the amiloride-sensitive sodium channel (TC 1.A.6) family.</text>
</comment>
<dbReference type="RefSeq" id="XP_034244838.1">
    <property type="nucleotide sequence ID" value="XM_034388947.1"/>
</dbReference>
<keyword evidence="3 12" id="KW-0813">Transport</keyword>
<dbReference type="GO" id="GO:0015280">
    <property type="term" value="F:ligand-gated sodium channel activity"/>
    <property type="evidence" value="ECO:0007669"/>
    <property type="project" value="TreeGrafter"/>
</dbReference>
<evidence type="ECO:0000256" key="2">
    <source>
        <dbReference type="ARBA" id="ARBA00007193"/>
    </source>
</evidence>
<evidence type="ECO:0000256" key="12">
    <source>
        <dbReference type="RuleBase" id="RU000679"/>
    </source>
</evidence>
<dbReference type="InParanoid" id="A0A6P8YXG4"/>
<evidence type="ECO:0000256" key="4">
    <source>
        <dbReference type="ARBA" id="ARBA00022461"/>
    </source>
</evidence>
<accession>A0A6P8YXG4</accession>
<dbReference type="GO" id="GO:0005886">
    <property type="term" value="C:plasma membrane"/>
    <property type="evidence" value="ECO:0007669"/>
    <property type="project" value="TreeGrafter"/>
</dbReference>
<comment type="subcellular location">
    <subcellularLocation>
        <location evidence="1">Membrane</location>
        <topology evidence="1">Multi-pass membrane protein</topology>
    </subcellularLocation>
</comment>
<evidence type="ECO:0000313" key="15">
    <source>
        <dbReference type="RefSeq" id="XP_034244838.1"/>
    </source>
</evidence>
<dbReference type="Gene3D" id="1.10.287.820">
    <property type="entry name" value="Acid-sensing ion channel domain"/>
    <property type="match status" value="1"/>
</dbReference>
<dbReference type="AlphaFoldDB" id="A0A6P8YXG4"/>
<keyword evidence="10 12" id="KW-0739">Sodium transport</keyword>
<evidence type="ECO:0000256" key="8">
    <source>
        <dbReference type="ARBA" id="ARBA00023065"/>
    </source>
</evidence>
<evidence type="ECO:0000256" key="11">
    <source>
        <dbReference type="ARBA" id="ARBA00023303"/>
    </source>
</evidence>
<keyword evidence="11 12" id="KW-0407">Ion channel</keyword>
<evidence type="ECO:0000256" key="10">
    <source>
        <dbReference type="ARBA" id="ARBA00023201"/>
    </source>
</evidence>
<sequence>MSTVQPLQPAKPARRSQWARRWGILQANWSYQSRQFFETSTLHGVRYISEKRTPLHERLLWFVCTAGGMMAALVIIDSLWDKFQTSPTITGLDSDYHNWDVPFPALTMCQKDPANESLIAEYVNQKWPDAEDDKKEYYSQFLAALANVSYEGLPSLLPFVQDAELPQTGLREMAFAVFSQCHVFTQCAYKQSLEDDAKDCCSFLHPIFTENGFCYSFNLNHTMKDMPGYTPPAHFHESFIEETDSRWSFSFDTEDTVNNSVSVYITSSRDLPGADIAPQHVWNKRVSKLMFVPKMTYTVDGARQLSMRQRGCVFFDEIHLRVSPDYYTFSACVRQCRMDKVVKACGCLPFFYTLLPNQRYCKLRELKCVIDILDTVSNAKLKCPCMLGCEHTVYDMEKPHEAGGESSDEGQGSTGVEVGFLSWPLTRYKRDVLFGQVDLLVAIGTIAGLFLGFSLLSGVEIVYLFTLRAWCMMHTDRQHLEELAEEYSRQEKQPVDLTLRPAFLGKSQPQSAGAVAVVAPASPSKMAAQGMPPMWRRSQAKRGAKEVVEYPYLH</sequence>
<keyword evidence="14" id="KW-1185">Reference proteome</keyword>
<keyword evidence="4 12" id="KW-0894">Sodium channel</keyword>
<dbReference type="FunCoup" id="A0A6P8YXG4">
    <property type="interactions" value="13"/>
</dbReference>
<keyword evidence="9 13" id="KW-0472">Membrane</keyword>
<keyword evidence="5 12" id="KW-0812">Transmembrane</keyword>
<dbReference type="OrthoDB" id="6238402at2759"/>
<evidence type="ECO:0000256" key="13">
    <source>
        <dbReference type="SAM" id="Phobius"/>
    </source>
</evidence>
<evidence type="ECO:0000256" key="5">
    <source>
        <dbReference type="ARBA" id="ARBA00022692"/>
    </source>
</evidence>
<keyword evidence="7" id="KW-0915">Sodium</keyword>
<dbReference type="InterPro" id="IPR001873">
    <property type="entry name" value="ENaC"/>
</dbReference>
<organism evidence="15">
    <name type="scientific">Thrips palmi</name>
    <name type="common">Melon thrips</name>
    <dbReference type="NCBI Taxonomy" id="161013"/>
    <lineage>
        <taxon>Eukaryota</taxon>
        <taxon>Metazoa</taxon>
        <taxon>Ecdysozoa</taxon>
        <taxon>Arthropoda</taxon>
        <taxon>Hexapoda</taxon>
        <taxon>Insecta</taxon>
        <taxon>Pterygota</taxon>
        <taxon>Neoptera</taxon>
        <taxon>Paraneoptera</taxon>
        <taxon>Thysanoptera</taxon>
        <taxon>Terebrantia</taxon>
        <taxon>Thripoidea</taxon>
        <taxon>Thripidae</taxon>
        <taxon>Thrips</taxon>
    </lineage>
</organism>
<keyword evidence="8 12" id="KW-0406">Ion transport</keyword>
<gene>
    <name evidence="15" type="primary">LOC117647257</name>
</gene>
<name>A0A6P8YXG4_THRPL</name>
<dbReference type="KEGG" id="tpal:117647257"/>
<evidence type="ECO:0000256" key="7">
    <source>
        <dbReference type="ARBA" id="ARBA00023053"/>
    </source>
</evidence>
<feature type="transmembrane region" description="Helical" evidence="13">
    <location>
        <begin position="439"/>
        <end position="465"/>
    </location>
</feature>
<proteinExistence type="inferred from homology"/>
<evidence type="ECO:0000256" key="1">
    <source>
        <dbReference type="ARBA" id="ARBA00004141"/>
    </source>
</evidence>
<dbReference type="PANTHER" id="PTHR11690">
    <property type="entry name" value="AMILORIDE-SENSITIVE SODIUM CHANNEL-RELATED"/>
    <property type="match status" value="1"/>
</dbReference>
<evidence type="ECO:0000256" key="6">
    <source>
        <dbReference type="ARBA" id="ARBA00022989"/>
    </source>
</evidence>
<evidence type="ECO:0000313" key="14">
    <source>
        <dbReference type="Proteomes" id="UP000515158"/>
    </source>
</evidence>
<dbReference type="PRINTS" id="PR01078">
    <property type="entry name" value="AMINACHANNEL"/>
</dbReference>
<dbReference type="Proteomes" id="UP000515158">
    <property type="component" value="Unplaced"/>
</dbReference>
<keyword evidence="6 13" id="KW-1133">Transmembrane helix</keyword>
<evidence type="ECO:0000256" key="3">
    <source>
        <dbReference type="ARBA" id="ARBA00022448"/>
    </source>
</evidence>
<protein>
    <submittedName>
        <fullName evidence="15">Sodium channel protein Nach-like</fullName>
    </submittedName>
</protein>